<comment type="caution">
    <text evidence="1">The sequence shown here is derived from an EMBL/GenBank/DDBJ whole genome shotgun (WGS) entry which is preliminary data.</text>
</comment>
<accession>A0A0P8BS32</accession>
<evidence type="ECO:0000313" key="4">
    <source>
        <dbReference type="Proteomes" id="UP000182800"/>
    </source>
</evidence>
<gene>
    <name evidence="2" type="ORF">GA0071312_2327</name>
    <name evidence="1" type="ORF">HLUCCO17_02650</name>
</gene>
<sequence>MIGRHAAHGSLVRNRILASAAPLFAMLLAILAGTVLLAPVNAEAQPHHSVSAITVDVAPLRARGVGVFADLLHDSLRAELRSHYTIAADAPRLHVTLNSFFLNANTSIDHDDSFGGGFAQPPLDNLGGEAQLIAPDGRVIDSYSLLANNPATTGSHRPPPEREQIRAMALTEVFAGWVVRRF</sequence>
<dbReference type="EMBL" id="LJSX01000002">
    <property type="protein sequence ID" value="KPQ12488.1"/>
    <property type="molecule type" value="Genomic_DNA"/>
</dbReference>
<dbReference type="EMBL" id="FMBM01000002">
    <property type="protein sequence ID" value="SCC81389.1"/>
    <property type="molecule type" value="Genomic_DNA"/>
</dbReference>
<name>A0A0P8BS32_9HYPH</name>
<dbReference type="OrthoDB" id="8159918at2"/>
<dbReference type="Proteomes" id="UP000050497">
    <property type="component" value="Unassembled WGS sequence"/>
</dbReference>
<keyword evidence="4" id="KW-1185">Reference proteome</keyword>
<reference evidence="1 3" key="1">
    <citation type="submission" date="2015-09" db="EMBL/GenBank/DDBJ databases">
        <title>Identification and resolution of microdiversity through metagenomic sequencing of parallel consortia.</title>
        <authorList>
            <person name="Nelson W.C."/>
            <person name="Romine M.F."/>
            <person name="Lindemann S.R."/>
        </authorList>
    </citation>
    <scope>NUCLEOTIDE SEQUENCE [LARGE SCALE GENOMIC DNA]</scope>
    <source>
        <strain evidence="1">HL-109</strain>
    </source>
</reference>
<evidence type="ECO:0000313" key="2">
    <source>
        <dbReference type="EMBL" id="SCC81389.1"/>
    </source>
</evidence>
<reference evidence="2 4" key="2">
    <citation type="submission" date="2016-08" db="EMBL/GenBank/DDBJ databases">
        <authorList>
            <person name="Varghese N."/>
            <person name="Submissions Spin"/>
        </authorList>
    </citation>
    <scope>NUCLEOTIDE SEQUENCE [LARGE SCALE GENOMIC DNA]</scope>
    <source>
        <strain evidence="2 4">HL-109</strain>
    </source>
</reference>
<proteinExistence type="predicted"/>
<evidence type="ECO:0000313" key="3">
    <source>
        <dbReference type="Proteomes" id="UP000050497"/>
    </source>
</evidence>
<dbReference type="AlphaFoldDB" id="A0A0P8BS32"/>
<evidence type="ECO:0000313" key="1">
    <source>
        <dbReference type="EMBL" id="KPQ12488.1"/>
    </source>
</evidence>
<dbReference type="Proteomes" id="UP000182800">
    <property type="component" value="Unassembled WGS sequence"/>
</dbReference>
<protein>
    <submittedName>
        <fullName evidence="1">Uncharacterized protein</fullName>
    </submittedName>
</protein>
<organism evidence="1 3">
    <name type="scientific">Saliniramus fredricksonii</name>
    <dbReference type="NCBI Taxonomy" id="1653334"/>
    <lineage>
        <taxon>Bacteria</taxon>
        <taxon>Pseudomonadati</taxon>
        <taxon>Pseudomonadota</taxon>
        <taxon>Alphaproteobacteria</taxon>
        <taxon>Hyphomicrobiales</taxon>
        <taxon>Salinarimonadaceae</taxon>
        <taxon>Saliniramus</taxon>
    </lineage>
</organism>
<dbReference type="RefSeq" id="WP_131817785.1">
    <property type="nucleotide sequence ID" value="NZ_FMBM01000002.1"/>
</dbReference>